<comment type="subunit">
    <text evidence="2 6">Homodimer.</text>
</comment>
<keyword evidence="3 6" id="KW-0032">Aminotransferase</keyword>
<dbReference type="CDD" id="cd00609">
    <property type="entry name" value="AAT_like"/>
    <property type="match status" value="1"/>
</dbReference>
<dbReference type="InterPro" id="IPR015421">
    <property type="entry name" value="PyrdxlP-dep_Trfase_major"/>
</dbReference>
<dbReference type="KEGG" id="cgv:CGLAU_04185"/>
<feature type="modified residue" description="N6-(pyridoxal phosphate)lysine" evidence="6">
    <location>
        <position position="216"/>
    </location>
</feature>
<keyword evidence="4 6" id="KW-0808">Transferase</keyword>
<dbReference type="InterPro" id="IPR024892">
    <property type="entry name" value="ArAT"/>
</dbReference>
<dbReference type="InterPro" id="IPR005861">
    <property type="entry name" value="HisP_aminotrans"/>
</dbReference>
<evidence type="ECO:0000256" key="3">
    <source>
        <dbReference type="ARBA" id="ARBA00022576"/>
    </source>
</evidence>
<dbReference type="EC" id="2.6.1.57" evidence="6"/>
<dbReference type="InterPro" id="IPR001917">
    <property type="entry name" value="Aminotrans_II_pyridoxalP_BS"/>
</dbReference>
<comment type="cofactor">
    <cofactor evidence="1 6">
        <name>pyridoxal 5'-phosphate</name>
        <dbReference type="ChEBI" id="CHEBI:597326"/>
    </cofactor>
</comment>
<dbReference type="GO" id="GO:0000105">
    <property type="term" value="P:L-histidine biosynthetic process"/>
    <property type="evidence" value="ECO:0007669"/>
    <property type="project" value="InterPro"/>
</dbReference>
<evidence type="ECO:0000313" key="9">
    <source>
        <dbReference type="Proteomes" id="UP000217209"/>
    </source>
</evidence>
<comment type="similarity">
    <text evidence="6">Belongs to the class-II pyridoxal-phosphate-dependent aminotransferase family.</text>
</comment>
<evidence type="ECO:0000256" key="4">
    <source>
        <dbReference type="ARBA" id="ARBA00022679"/>
    </source>
</evidence>
<dbReference type="PANTHER" id="PTHR43643:SF3">
    <property type="entry name" value="HISTIDINOL-PHOSPHATE AMINOTRANSFERASE"/>
    <property type="match status" value="1"/>
</dbReference>
<dbReference type="Gene3D" id="3.90.1150.10">
    <property type="entry name" value="Aspartate Aminotransferase, domain 1"/>
    <property type="match status" value="1"/>
</dbReference>
<comment type="function">
    <text evidence="6">Aminotransferase that catalyzes the conversion of aromatic amino acids and 2-oxoglutarate into corresponding aromatic oxo acids and L-glutamate.</text>
</comment>
<organism evidence="8 9">
    <name type="scientific">Corynebacterium glaucum</name>
    <dbReference type="NCBI Taxonomy" id="187491"/>
    <lineage>
        <taxon>Bacteria</taxon>
        <taxon>Bacillati</taxon>
        <taxon>Actinomycetota</taxon>
        <taxon>Actinomycetes</taxon>
        <taxon>Mycobacteriales</taxon>
        <taxon>Corynebacteriaceae</taxon>
        <taxon>Corynebacterium</taxon>
    </lineage>
</organism>
<dbReference type="HAMAP" id="MF_01513">
    <property type="entry name" value="Phe_aminotrans_2"/>
    <property type="match status" value="1"/>
</dbReference>
<dbReference type="AlphaFoldDB" id="A0A1Q2HVF5"/>
<reference evidence="8 9" key="1">
    <citation type="submission" date="2016-12" db="EMBL/GenBank/DDBJ databases">
        <authorList>
            <person name="Song W.-J."/>
            <person name="Kurnit D.M."/>
        </authorList>
    </citation>
    <scope>NUCLEOTIDE SEQUENCE [LARGE SCALE GENOMIC DNA]</scope>
    <source>
        <strain evidence="8 9">DSM 30827</strain>
    </source>
</reference>
<evidence type="ECO:0000256" key="2">
    <source>
        <dbReference type="ARBA" id="ARBA00011738"/>
    </source>
</evidence>
<protein>
    <recommendedName>
        <fullName evidence="6">Aromatic amino acid aminotransferase</fullName>
        <shortName evidence="6">ArAT</shortName>
        <ecNumber evidence="6">2.6.1.57</ecNumber>
    </recommendedName>
</protein>
<dbReference type="InterPro" id="IPR015422">
    <property type="entry name" value="PyrdxlP-dep_Trfase_small"/>
</dbReference>
<evidence type="ECO:0000256" key="6">
    <source>
        <dbReference type="HAMAP-Rule" id="MF_01513"/>
    </source>
</evidence>
<accession>A0A1Q2HVF5</accession>
<name>A0A1Q2HVF5_9CORY</name>
<dbReference type="NCBIfam" id="NF002878">
    <property type="entry name" value="PRK03321.1"/>
    <property type="match status" value="1"/>
</dbReference>
<dbReference type="PROSITE" id="PS00599">
    <property type="entry name" value="AA_TRANSFER_CLASS_2"/>
    <property type="match status" value="1"/>
</dbReference>
<evidence type="ECO:0000256" key="5">
    <source>
        <dbReference type="ARBA" id="ARBA00022898"/>
    </source>
</evidence>
<dbReference type="Proteomes" id="UP000217209">
    <property type="component" value="Chromosome"/>
</dbReference>
<proteinExistence type="inferred from homology"/>
<keyword evidence="5 6" id="KW-0663">Pyridoxal phosphate</keyword>
<comment type="catalytic activity">
    <reaction evidence="6">
        <text>an aromatic L-alpha-amino acid + 2-oxoglutarate = an aromatic oxo-acid + L-glutamate</text>
        <dbReference type="Rhea" id="RHEA:17533"/>
        <dbReference type="ChEBI" id="CHEBI:16810"/>
        <dbReference type="ChEBI" id="CHEBI:29985"/>
        <dbReference type="ChEBI" id="CHEBI:73309"/>
        <dbReference type="ChEBI" id="CHEBI:84824"/>
        <dbReference type="EC" id="2.6.1.57"/>
    </reaction>
</comment>
<dbReference type="InterPro" id="IPR050106">
    <property type="entry name" value="HistidinolP_aminotransfase"/>
</dbReference>
<dbReference type="GO" id="GO:0004400">
    <property type="term" value="F:histidinol-phosphate transaminase activity"/>
    <property type="evidence" value="ECO:0007669"/>
    <property type="project" value="InterPro"/>
</dbReference>
<dbReference type="InterPro" id="IPR004839">
    <property type="entry name" value="Aminotransferase_I/II_large"/>
</dbReference>
<evidence type="ECO:0000256" key="1">
    <source>
        <dbReference type="ARBA" id="ARBA00001933"/>
    </source>
</evidence>
<gene>
    <name evidence="8" type="primary">pat2</name>
    <name evidence="6" type="synonym">pat</name>
    <name evidence="8" type="ORF">CGLAU_04185</name>
</gene>
<dbReference type="GO" id="GO:0008793">
    <property type="term" value="F:aromatic-amino-acid transaminase activity"/>
    <property type="evidence" value="ECO:0007669"/>
    <property type="project" value="UniProtKB-UniRule"/>
</dbReference>
<feature type="domain" description="Aminotransferase class I/classII large" evidence="7">
    <location>
        <begin position="25"/>
        <end position="336"/>
    </location>
</feature>
<keyword evidence="9" id="KW-1185">Reference proteome</keyword>
<evidence type="ECO:0000313" key="8">
    <source>
        <dbReference type="EMBL" id="AQQ14813.1"/>
    </source>
</evidence>
<dbReference type="NCBIfam" id="TIGR01141">
    <property type="entry name" value="hisC"/>
    <property type="match status" value="1"/>
</dbReference>
<dbReference type="SUPFAM" id="SSF53383">
    <property type="entry name" value="PLP-dependent transferases"/>
    <property type="match status" value="1"/>
</dbReference>
<sequence length="353" mass="37637">MGRMFRADLESLAAYVPGARNDRAVKLSSNESAEAPLPGVTQAMVDALAQVNRYPDMGAVELREALAAHLGVTVEQVAVGTGSSALCQQLVTATSGPGDEVIFPWRSFEAYPIFVQVAGATAVPVPLTEDYRMDLAAMADAINENTSMIFVCNPNNPTGTTITCAEFTEFMSRVPADVLVALDEAYFEYNRAHDTPVATEEIAKYPNVVGLRTFSKAYGLAGARVGYAFGPAPIIEALNKVAVPFSVSTPAQAGAVASLSLDDELSDRIDETCTERTRLVEFFAEYGTRATETNFVWVPADGLPVAAKEFAAALSEAGVLVRAFDDGIRISVTNAHETDACIAAWETVAGNYR</sequence>
<dbReference type="InterPro" id="IPR015424">
    <property type="entry name" value="PyrdxlP-dep_Trfase"/>
</dbReference>
<dbReference type="EMBL" id="CP019688">
    <property type="protein sequence ID" value="AQQ14813.1"/>
    <property type="molecule type" value="Genomic_DNA"/>
</dbReference>
<dbReference type="Gene3D" id="3.40.640.10">
    <property type="entry name" value="Type I PLP-dependent aspartate aminotransferase-like (Major domain)"/>
    <property type="match status" value="1"/>
</dbReference>
<dbReference type="HAMAP" id="MF_01023">
    <property type="entry name" value="HisC_aminotrans_2"/>
    <property type="match status" value="1"/>
</dbReference>
<dbReference type="PANTHER" id="PTHR43643">
    <property type="entry name" value="HISTIDINOL-PHOSPHATE AMINOTRANSFERASE 2"/>
    <property type="match status" value="1"/>
</dbReference>
<dbReference type="GO" id="GO:0030170">
    <property type="term" value="F:pyridoxal phosphate binding"/>
    <property type="evidence" value="ECO:0007669"/>
    <property type="project" value="UniProtKB-UniRule"/>
</dbReference>
<evidence type="ECO:0000259" key="7">
    <source>
        <dbReference type="Pfam" id="PF00155"/>
    </source>
</evidence>
<dbReference type="Pfam" id="PF00155">
    <property type="entry name" value="Aminotran_1_2"/>
    <property type="match status" value="1"/>
</dbReference>